<accession>A0A9D9HKU7</accession>
<feature type="transmembrane region" description="Helical" evidence="7">
    <location>
        <begin position="174"/>
        <end position="192"/>
    </location>
</feature>
<evidence type="ECO:0000256" key="1">
    <source>
        <dbReference type="ARBA" id="ARBA00004429"/>
    </source>
</evidence>
<feature type="transmembrane region" description="Helical" evidence="7">
    <location>
        <begin position="399"/>
        <end position="418"/>
    </location>
</feature>
<keyword evidence="2" id="KW-1003">Cell membrane</keyword>
<feature type="transmembrane region" description="Helical" evidence="7">
    <location>
        <begin position="78"/>
        <end position="99"/>
    </location>
</feature>
<evidence type="ECO:0000256" key="5">
    <source>
        <dbReference type="ARBA" id="ARBA00023136"/>
    </source>
</evidence>
<feature type="transmembrane region" description="Helical" evidence="7">
    <location>
        <begin position="145"/>
        <end position="168"/>
    </location>
</feature>
<keyword evidence="3 7" id="KW-0812">Transmembrane</keyword>
<sequence>MKNGIFTDRNGRNYLVPFILIASLFFLWGFAHSILDVLNKHFQDVLVISKARSGLVQATVYGGYFLMALPAGRIIRRWGYRTGIVLGLLLYGIGALMFIPGGKLMSFPFFLLSLFVIGCGLTCLETSANPYVTVLGEKRAAARRLNLAQSLNGLGWIAGPFIGGLLILGDDSNIALPYAVIGVIVLALGAVFSRLNLPSVGEDTTEEAAAGAPVAAGKDTDGNALTGGPGTSEDASADGSIWTVRSFRYGVIALFFYVAAQTGINSFFINYVTEHDAAISAQTAALMLSFGGMGLFMAGRLAGTAVMGRISPRATMLFCSAGALLCMMASILFPGIPGIVALCLTYLFESIMFPTIFSMALVDIRGEATKTASSFLIMSIVGGAIAPVVMGLIGEQHMATGFLIPLVCFAVILAYAALYRRMRGRYRV</sequence>
<dbReference type="InterPro" id="IPR020846">
    <property type="entry name" value="MFS_dom"/>
</dbReference>
<feature type="transmembrane region" description="Helical" evidence="7">
    <location>
        <begin position="284"/>
        <end position="302"/>
    </location>
</feature>
<dbReference type="GO" id="GO:0022857">
    <property type="term" value="F:transmembrane transporter activity"/>
    <property type="evidence" value="ECO:0007669"/>
    <property type="project" value="InterPro"/>
</dbReference>
<dbReference type="Gene3D" id="1.20.1250.20">
    <property type="entry name" value="MFS general substrate transporter like domains"/>
    <property type="match status" value="2"/>
</dbReference>
<feature type="transmembrane region" description="Helical" evidence="7">
    <location>
        <begin position="374"/>
        <end position="393"/>
    </location>
</feature>
<evidence type="ECO:0000256" key="6">
    <source>
        <dbReference type="SAM" id="MobiDB-lite"/>
    </source>
</evidence>
<dbReference type="GO" id="GO:0005886">
    <property type="term" value="C:plasma membrane"/>
    <property type="evidence" value="ECO:0007669"/>
    <property type="project" value="UniProtKB-SubCell"/>
</dbReference>
<dbReference type="PROSITE" id="PS50850">
    <property type="entry name" value="MFS"/>
    <property type="match status" value="1"/>
</dbReference>
<feature type="transmembrane region" description="Helical" evidence="7">
    <location>
        <begin position="105"/>
        <end position="124"/>
    </location>
</feature>
<feature type="region of interest" description="Disordered" evidence="6">
    <location>
        <begin position="208"/>
        <end position="236"/>
    </location>
</feature>
<gene>
    <name evidence="9" type="ORF">IAC08_04750</name>
</gene>
<evidence type="ECO:0000256" key="2">
    <source>
        <dbReference type="ARBA" id="ARBA00022475"/>
    </source>
</evidence>
<dbReference type="InterPro" id="IPR036259">
    <property type="entry name" value="MFS_trans_sf"/>
</dbReference>
<feature type="transmembrane region" description="Helical" evidence="7">
    <location>
        <begin position="249"/>
        <end position="272"/>
    </location>
</feature>
<reference evidence="9" key="2">
    <citation type="journal article" date="2021" name="PeerJ">
        <title>Extensive microbial diversity within the chicken gut microbiome revealed by metagenomics and culture.</title>
        <authorList>
            <person name="Gilroy R."/>
            <person name="Ravi A."/>
            <person name="Getino M."/>
            <person name="Pursley I."/>
            <person name="Horton D.L."/>
            <person name="Alikhan N.F."/>
            <person name="Baker D."/>
            <person name="Gharbi K."/>
            <person name="Hall N."/>
            <person name="Watson M."/>
            <person name="Adriaenssens E.M."/>
            <person name="Foster-Nyarko E."/>
            <person name="Jarju S."/>
            <person name="Secka A."/>
            <person name="Antonio M."/>
            <person name="Oren A."/>
            <person name="Chaudhuri R.R."/>
            <person name="La Ragione R."/>
            <person name="Hildebrand F."/>
            <person name="Pallen M.J."/>
        </authorList>
    </citation>
    <scope>NUCLEOTIDE SEQUENCE</scope>
    <source>
        <strain evidence="9">B1-3475</strain>
    </source>
</reference>
<dbReference type="AlphaFoldDB" id="A0A9D9HKU7"/>
<protein>
    <submittedName>
        <fullName evidence="9">Sugar MFS transporter</fullName>
    </submittedName>
</protein>
<dbReference type="CDD" id="cd17394">
    <property type="entry name" value="MFS_FucP_like"/>
    <property type="match status" value="1"/>
</dbReference>
<name>A0A9D9HKU7_9BACT</name>
<keyword evidence="5 7" id="KW-0472">Membrane</keyword>
<feature type="transmembrane region" description="Helical" evidence="7">
    <location>
        <begin position="51"/>
        <end position="71"/>
    </location>
</feature>
<dbReference type="InterPro" id="IPR050375">
    <property type="entry name" value="MFS_TsgA-like"/>
</dbReference>
<evidence type="ECO:0000256" key="4">
    <source>
        <dbReference type="ARBA" id="ARBA00022989"/>
    </source>
</evidence>
<feature type="transmembrane region" description="Helical" evidence="7">
    <location>
        <begin position="339"/>
        <end position="362"/>
    </location>
</feature>
<dbReference type="Proteomes" id="UP000823617">
    <property type="component" value="Unassembled WGS sequence"/>
</dbReference>
<keyword evidence="4 7" id="KW-1133">Transmembrane helix</keyword>
<proteinExistence type="predicted"/>
<evidence type="ECO:0000313" key="10">
    <source>
        <dbReference type="Proteomes" id="UP000823617"/>
    </source>
</evidence>
<reference evidence="9" key="1">
    <citation type="submission" date="2020-10" db="EMBL/GenBank/DDBJ databases">
        <authorList>
            <person name="Gilroy R."/>
        </authorList>
    </citation>
    <scope>NUCLEOTIDE SEQUENCE</scope>
    <source>
        <strain evidence="9">B1-3475</strain>
    </source>
</reference>
<evidence type="ECO:0000259" key="8">
    <source>
        <dbReference type="PROSITE" id="PS50850"/>
    </source>
</evidence>
<dbReference type="InterPro" id="IPR011701">
    <property type="entry name" value="MFS"/>
</dbReference>
<organism evidence="9 10">
    <name type="scientific">Candidatus Cryptobacteroides intestinigallinarum</name>
    <dbReference type="NCBI Taxonomy" id="2840767"/>
    <lineage>
        <taxon>Bacteria</taxon>
        <taxon>Pseudomonadati</taxon>
        <taxon>Bacteroidota</taxon>
        <taxon>Bacteroidia</taxon>
        <taxon>Bacteroidales</taxon>
        <taxon>Candidatus Cryptobacteroides</taxon>
    </lineage>
</organism>
<feature type="compositionally biased region" description="Low complexity" evidence="6">
    <location>
        <begin position="208"/>
        <end position="217"/>
    </location>
</feature>
<dbReference type="PANTHER" id="PTHR43702:SF3">
    <property type="entry name" value="PROTEIN TSGA"/>
    <property type="match status" value="1"/>
</dbReference>
<feature type="transmembrane region" description="Helical" evidence="7">
    <location>
        <begin position="314"/>
        <end position="333"/>
    </location>
</feature>
<evidence type="ECO:0000313" key="9">
    <source>
        <dbReference type="EMBL" id="MBO8455694.1"/>
    </source>
</evidence>
<feature type="domain" description="Major facilitator superfamily (MFS) profile" evidence="8">
    <location>
        <begin position="17"/>
        <end position="423"/>
    </location>
</feature>
<feature type="transmembrane region" description="Helical" evidence="7">
    <location>
        <begin position="12"/>
        <end position="31"/>
    </location>
</feature>
<dbReference type="PANTHER" id="PTHR43702">
    <property type="entry name" value="L-FUCOSE-PROTON SYMPORTER"/>
    <property type="match status" value="1"/>
</dbReference>
<comment type="caution">
    <text evidence="9">The sequence shown here is derived from an EMBL/GenBank/DDBJ whole genome shotgun (WGS) entry which is preliminary data.</text>
</comment>
<dbReference type="EMBL" id="JADIMK010000046">
    <property type="protein sequence ID" value="MBO8455694.1"/>
    <property type="molecule type" value="Genomic_DNA"/>
</dbReference>
<comment type="subcellular location">
    <subcellularLocation>
        <location evidence="1">Cell inner membrane</location>
        <topology evidence="1">Multi-pass membrane protein</topology>
    </subcellularLocation>
</comment>
<evidence type="ECO:0000256" key="7">
    <source>
        <dbReference type="SAM" id="Phobius"/>
    </source>
</evidence>
<evidence type="ECO:0000256" key="3">
    <source>
        <dbReference type="ARBA" id="ARBA00022692"/>
    </source>
</evidence>
<dbReference type="SUPFAM" id="SSF103473">
    <property type="entry name" value="MFS general substrate transporter"/>
    <property type="match status" value="1"/>
</dbReference>
<dbReference type="Pfam" id="PF07690">
    <property type="entry name" value="MFS_1"/>
    <property type="match status" value="1"/>
</dbReference>